<dbReference type="GO" id="GO:0003684">
    <property type="term" value="F:damaged DNA binding"/>
    <property type="evidence" value="ECO:0007669"/>
    <property type="project" value="TreeGrafter"/>
</dbReference>
<evidence type="ECO:0000313" key="16">
    <source>
        <dbReference type="Proteomes" id="UP000095751"/>
    </source>
</evidence>
<dbReference type="EMBL" id="KV784357">
    <property type="protein sequence ID" value="OEU17380.1"/>
    <property type="molecule type" value="Genomic_DNA"/>
</dbReference>
<keyword evidence="11" id="KW-0539">Nucleus</keyword>
<dbReference type="Gene3D" id="3.40.50.300">
    <property type="entry name" value="P-loop containing nucleotide triphosphate hydrolases"/>
    <property type="match status" value="2"/>
</dbReference>
<accession>A0A1E7FGS7</accession>
<keyword evidence="8 12" id="KW-0175">Coiled coil</keyword>
<dbReference type="GO" id="GO:0016787">
    <property type="term" value="F:hydrolase activity"/>
    <property type="evidence" value="ECO:0007669"/>
    <property type="project" value="UniProtKB-KW"/>
</dbReference>
<dbReference type="OrthoDB" id="10072614at2759"/>
<dbReference type="Gene3D" id="1.10.287.1490">
    <property type="match status" value="1"/>
</dbReference>
<dbReference type="GO" id="GO:0005634">
    <property type="term" value="C:nucleus"/>
    <property type="evidence" value="ECO:0007669"/>
    <property type="project" value="UniProtKB-SubCell"/>
</dbReference>
<gene>
    <name evidence="15" type="ORF">FRACYDRAFT_168857</name>
</gene>
<dbReference type="Pfam" id="PF02463">
    <property type="entry name" value="SMC_N"/>
    <property type="match status" value="1"/>
</dbReference>
<feature type="region of interest" description="Disordered" evidence="13">
    <location>
        <begin position="825"/>
        <end position="851"/>
    </location>
</feature>
<reference evidence="15 16" key="1">
    <citation type="submission" date="2016-09" db="EMBL/GenBank/DDBJ databases">
        <title>Extensive genetic diversity and differential bi-allelic expression allows diatom success in the polar Southern Ocean.</title>
        <authorList>
            <consortium name="DOE Joint Genome Institute"/>
            <person name="Mock T."/>
            <person name="Otillar R.P."/>
            <person name="Strauss J."/>
            <person name="Dupont C."/>
            <person name="Frickenhaus S."/>
            <person name="Maumus F."/>
            <person name="Mcmullan M."/>
            <person name="Sanges R."/>
            <person name="Schmutz J."/>
            <person name="Toseland A."/>
            <person name="Valas R."/>
            <person name="Veluchamy A."/>
            <person name="Ward B.J."/>
            <person name="Allen A."/>
            <person name="Barry K."/>
            <person name="Falciatore A."/>
            <person name="Ferrante M."/>
            <person name="Fortunato A.E."/>
            <person name="Gloeckner G."/>
            <person name="Gruber A."/>
            <person name="Hipkin R."/>
            <person name="Janech M."/>
            <person name="Kroth P."/>
            <person name="Leese F."/>
            <person name="Lindquist E."/>
            <person name="Lyon B.R."/>
            <person name="Martin J."/>
            <person name="Mayer C."/>
            <person name="Parker M."/>
            <person name="Quesneville H."/>
            <person name="Raymond J."/>
            <person name="Uhlig C."/>
            <person name="Valentin K.U."/>
            <person name="Worden A.Z."/>
            <person name="Armbrust E.V."/>
            <person name="Bowler C."/>
            <person name="Green B."/>
            <person name="Moulton V."/>
            <person name="Van Oosterhout C."/>
            <person name="Grigoriev I."/>
        </authorList>
    </citation>
    <scope>NUCLEOTIDE SEQUENCE [LARGE SCALE GENOMIC DNA]</scope>
    <source>
        <strain evidence="15 16">CCMP1102</strain>
    </source>
</reference>
<keyword evidence="6" id="KW-0227">DNA damage</keyword>
<protein>
    <submittedName>
        <fullName evidence="15">p-loop containing nucleoside triphosphate hydrolase protein</fullName>
    </submittedName>
</protein>
<evidence type="ECO:0000256" key="2">
    <source>
        <dbReference type="ARBA" id="ARBA00004286"/>
    </source>
</evidence>
<keyword evidence="16" id="KW-1185">Reference proteome</keyword>
<name>A0A1E7FGS7_9STRA</name>
<evidence type="ECO:0000256" key="7">
    <source>
        <dbReference type="ARBA" id="ARBA00022840"/>
    </source>
</evidence>
<evidence type="ECO:0000259" key="14">
    <source>
        <dbReference type="Pfam" id="PF02463"/>
    </source>
</evidence>
<evidence type="ECO:0000256" key="9">
    <source>
        <dbReference type="ARBA" id="ARBA00023172"/>
    </source>
</evidence>
<dbReference type="GO" id="GO:0003697">
    <property type="term" value="F:single-stranded DNA binding"/>
    <property type="evidence" value="ECO:0007669"/>
    <property type="project" value="TreeGrafter"/>
</dbReference>
<dbReference type="PANTHER" id="PTHR19306:SF6">
    <property type="entry name" value="STRUCTURAL MAINTENANCE OF CHROMOSOMES PROTEIN 6"/>
    <property type="match status" value="1"/>
</dbReference>
<dbReference type="GO" id="GO:0035861">
    <property type="term" value="C:site of double-strand break"/>
    <property type="evidence" value="ECO:0007669"/>
    <property type="project" value="TreeGrafter"/>
</dbReference>
<dbReference type="Proteomes" id="UP000095751">
    <property type="component" value="Unassembled WGS sequence"/>
</dbReference>
<dbReference type="InterPro" id="IPR027417">
    <property type="entry name" value="P-loop_NTPase"/>
</dbReference>
<dbReference type="GO" id="GO:0000724">
    <property type="term" value="P:double-strand break repair via homologous recombination"/>
    <property type="evidence" value="ECO:0007669"/>
    <property type="project" value="TreeGrafter"/>
</dbReference>
<dbReference type="PANTHER" id="PTHR19306">
    <property type="entry name" value="STRUCTURAL MAINTENANCE OF CHROMOSOMES 5,6 SMC5, SMC6"/>
    <property type="match status" value="1"/>
</dbReference>
<keyword evidence="5" id="KW-0547">Nucleotide-binding</keyword>
<dbReference type="GO" id="GO:0005524">
    <property type="term" value="F:ATP binding"/>
    <property type="evidence" value="ECO:0007669"/>
    <property type="project" value="UniProtKB-KW"/>
</dbReference>
<dbReference type="GO" id="GO:0030915">
    <property type="term" value="C:Smc5-Smc6 complex"/>
    <property type="evidence" value="ECO:0007669"/>
    <property type="project" value="TreeGrafter"/>
</dbReference>
<dbReference type="SUPFAM" id="SSF52540">
    <property type="entry name" value="P-loop containing nucleoside triphosphate hydrolases"/>
    <property type="match status" value="1"/>
</dbReference>
<keyword evidence="10" id="KW-0234">DNA repair</keyword>
<keyword evidence="9" id="KW-0233">DNA recombination</keyword>
<feature type="compositionally biased region" description="Acidic residues" evidence="13">
    <location>
        <begin position="691"/>
        <end position="705"/>
    </location>
</feature>
<evidence type="ECO:0000256" key="11">
    <source>
        <dbReference type="ARBA" id="ARBA00023242"/>
    </source>
</evidence>
<evidence type="ECO:0000313" key="15">
    <source>
        <dbReference type="EMBL" id="OEU17380.1"/>
    </source>
</evidence>
<feature type="region of interest" description="Disordered" evidence="13">
    <location>
        <begin position="255"/>
        <end position="275"/>
    </location>
</feature>
<keyword evidence="15" id="KW-0378">Hydrolase</keyword>
<evidence type="ECO:0000256" key="5">
    <source>
        <dbReference type="ARBA" id="ARBA00022741"/>
    </source>
</evidence>
<proteinExistence type="inferred from homology"/>
<evidence type="ECO:0000256" key="3">
    <source>
        <dbReference type="ARBA" id="ARBA00006793"/>
    </source>
</evidence>
<keyword evidence="4" id="KW-0158">Chromosome</keyword>
<feature type="compositionally biased region" description="Polar residues" evidence="13">
    <location>
        <begin position="836"/>
        <end position="846"/>
    </location>
</feature>
<feature type="coiled-coil region" evidence="12">
    <location>
        <begin position="344"/>
        <end position="378"/>
    </location>
</feature>
<evidence type="ECO:0000256" key="10">
    <source>
        <dbReference type="ARBA" id="ARBA00023204"/>
    </source>
</evidence>
<feature type="domain" description="RecF/RecN/SMC N-terminal" evidence="14">
    <location>
        <begin position="4"/>
        <end position="1062"/>
    </location>
</feature>
<comment type="similarity">
    <text evidence="3">Belongs to the SMC family. SMC6 subfamily.</text>
</comment>
<dbReference type="AlphaFoldDB" id="A0A1E7FGS7"/>
<evidence type="ECO:0000256" key="12">
    <source>
        <dbReference type="SAM" id="Coils"/>
    </source>
</evidence>
<feature type="region of interest" description="Disordered" evidence="13">
    <location>
        <begin position="682"/>
        <end position="705"/>
    </location>
</feature>
<evidence type="ECO:0000256" key="4">
    <source>
        <dbReference type="ARBA" id="ARBA00022454"/>
    </source>
</evidence>
<evidence type="ECO:0000256" key="1">
    <source>
        <dbReference type="ARBA" id="ARBA00004123"/>
    </source>
</evidence>
<sequence>MCHQKLTVDLCRNVNFISGQNGSGKSAILAAIQICLGAGARRTNRARNLKELVRKGTTSNCAKIRVTLLNKGDDSFKHDVYGDSITVERTIALRGGYNGYKLYGADDVEQSRSKKDLDEMLDKLNIQVENPVAILDQEEAKKFLTGKDTDKYRFFMKATELERIDNTYGSTMEQIDEMKHQAYRLEESLDTDKELVVETKKAYKQHQEIGKLESKKAKFETQASWSAYRTMLMGLKGKMQQLELFEAKAEKKQKELTQAEAASQDADNPNDECRDRLDELSNEADKMSLRKRELEVELKNLTEPRSRFKSQFKVLCKEEKQADRYLLEMNQRLQGKRDEIVKKAGSAESEQAQRNERLRDAEERLAERKIRNDELKQSTTDLLQSYEKVEPEVQGARQNVSQLEYQVRGIDSKIRGMESSSGNSLDVFGHRCNKVKQLVDRATQQRKFRGPVLGPVGFFCKVQPGKEEFAALAEAAIGTGALDRFVVFNDADRKLFQKIRRDAGCQSDCNVFQQSQHSRYNIPEAPQGVETVASVVTIENDLIFNCLVDNAKIDQKALARSKEDSEANLLDKDNHGRHCIRGGKIKEVFLLPHGDNWKVLKGGKLVMNANSRRLKQSIGVDRTAAIEEAKEEYQAMNEELKDLNREYNRLEHEHTDLKKRWNASKKEMYKTNKEIDQAKKDIEDTKAQESESAEMEVDTTLEESDVAEAQETLDDVKEKKGKVQEEMKKLMPVIAEKEADVAEISARNEKVLVDIKNAENELTQHYHALTQQKEKLDKTRKRLEQYTELVRVHSAEIEEAEEIANTCLRSARGIQFNCENIERRRKQRDAKEGATGDTQVSAYSQEPTDEDLENVQIPDNLDNLKETDYYLGKIEQANTRIEREKERRLENSDDEDAAYDKYVRAKEIYLAKKDQISEIDSVSKQLDADMANRRTRWGHYRDYISGFSGNKFDEILNIKGSAGTVQFDHDQESLNLIVQKDAFDEQSQQKDVKSLSGGEKSFTTIALLLALGEMLETPFRVMDEFDVFLDPVTRKLIIDTLIQVGKAMSHRQFIFITPQDVSNVDSSPMLKVLQMKPPERREVAGAPVQQVIEFS</sequence>
<evidence type="ECO:0000256" key="6">
    <source>
        <dbReference type="ARBA" id="ARBA00022763"/>
    </source>
</evidence>
<dbReference type="KEGG" id="fcy:FRACYDRAFT_168857"/>
<dbReference type="InParanoid" id="A0A1E7FGS7"/>
<dbReference type="InterPro" id="IPR003395">
    <property type="entry name" value="RecF/RecN/SMC_N"/>
</dbReference>
<evidence type="ECO:0000256" key="8">
    <source>
        <dbReference type="ARBA" id="ARBA00023054"/>
    </source>
</evidence>
<keyword evidence="7" id="KW-0067">ATP-binding</keyword>
<evidence type="ECO:0000256" key="13">
    <source>
        <dbReference type="SAM" id="MobiDB-lite"/>
    </source>
</evidence>
<organism evidence="15 16">
    <name type="scientific">Fragilariopsis cylindrus CCMP1102</name>
    <dbReference type="NCBI Taxonomy" id="635003"/>
    <lineage>
        <taxon>Eukaryota</taxon>
        <taxon>Sar</taxon>
        <taxon>Stramenopiles</taxon>
        <taxon>Ochrophyta</taxon>
        <taxon>Bacillariophyta</taxon>
        <taxon>Bacillariophyceae</taxon>
        <taxon>Bacillariophycidae</taxon>
        <taxon>Bacillariales</taxon>
        <taxon>Bacillariaceae</taxon>
        <taxon>Fragilariopsis</taxon>
    </lineage>
</organism>
<comment type="subcellular location">
    <subcellularLocation>
        <location evidence="2">Chromosome</location>
    </subcellularLocation>
    <subcellularLocation>
        <location evidence="1">Nucleus</location>
    </subcellularLocation>
</comment>